<gene>
    <name evidence="1" type="ORF">YC6258_02857</name>
</gene>
<dbReference type="KEGG" id="gsn:YC6258_02857"/>
<name>A0A0C5V612_9GAMM</name>
<dbReference type="EMBL" id="CP007142">
    <property type="protein sequence ID" value="AJQ94895.1"/>
    <property type="molecule type" value="Genomic_DNA"/>
</dbReference>
<proteinExistence type="predicted"/>
<dbReference type="CDD" id="cd02980">
    <property type="entry name" value="TRX_Fd_family"/>
    <property type="match status" value="1"/>
</dbReference>
<sequence length="108" mass="11640">MPKPVHHVFVCMQNRDPGHPRGSCSHASNGNLMELFGDAIAKRGQFGRIALSASSCIGPCHIGPSVLVYPEGILYAEVGADDVDNIVEQHLINGEILEHKQAPAEVWS</sequence>
<protein>
    <submittedName>
        <fullName evidence="1">Ferredoxin</fullName>
    </submittedName>
</protein>
<dbReference type="InterPro" id="IPR036249">
    <property type="entry name" value="Thioredoxin-like_sf"/>
</dbReference>
<dbReference type="Proteomes" id="UP000032266">
    <property type="component" value="Chromosome"/>
</dbReference>
<accession>A0A0C5V612</accession>
<dbReference type="SUPFAM" id="SSF52833">
    <property type="entry name" value="Thioredoxin-like"/>
    <property type="match status" value="1"/>
</dbReference>
<dbReference type="AlphaFoldDB" id="A0A0C5V612"/>
<dbReference type="STRING" id="1445510.YC6258_02857"/>
<evidence type="ECO:0000313" key="1">
    <source>
        <dbReference type="EMBL" id="AJQ94895.1"/>
    </source>
</evidence>
<organism evidence="1 2">
    <name type="scientific">Gynuella sunshinyii YC6258</name>
    <dbReference type="NCBI Taxonomy" id="1445510"/>
    <lineage>
        <taxon>Bacteria</taxon>
        <taxon>Pseudomonadati</taxon>
        <taxon>Pseudomonadota</taxon>
        <taxon>Gammaproteobacteria</taxon>
        <taxon>Oceanospirillales</taxon>
        <taxon>Saccharospirillaceae</taxon>
        <taxon>Gynuella</taxon>
    </lineage>
</organism>
<keyword evidence="2" id="KW-1185">Reference proteome</keyword>
<dbReference type="HOGENOM" id="CLU_126515_1_1_6"/>
<reference evidence="1 2" key="1">
    <citation type="submission" date="2014-01" db="EMBL/GenBank/DDBJ databases">
        <title>Full genme sequencing of cellulolytic bacterium Gynuella sunshinyii YC6258T gen. nov., sp. nov.</title>
        <authorList>
            <person name="Khan H."/>
            <person name="Chung E.J."/>
            <person name="Chung Y.R."/>
        </authorList>
    </citation>
    <scope>NUCLEOTIDE SEQUENCE [LARGE SCALE GENOMIC DNA]</scope>
    <source>
        <strain evidence="1 2">YC6258</strain>
    </source>
</reference>
<dbReference type="RefSeq" id="WP_044617331.1">
    <property type="nucleotide sequence ID" value="NZ_CP007142.1"/>
</dbReference>
<dbReference type="Gene3D" id="3.40.30.10">
    <property type="entry name" value="Glutaredoxin"/>
    <property type="match status" value="1"/>
</dbReference>
<evidence type="ECO:0000313" key="2">
    <source>
        <dbReference type="Proteomes" id="UP000032266"/>
    </source>
</evidence>
<dbReference type="OrthoDB" id="9800597at2"/>